<feature type="compositionally biased region" description="Basic and acidic residues" evidence="1">
    <location>
        <begin position="36"/>
        <end position="48"/>
    </location>
</feature>
<feature type="region of interest" description="Disordered" evidence="1">
    <location>
        <begin position="1"/>
        <end position="48"/>
    </location>
</feature>
<dbReference type="RefSeq" id="WP_144876185.1">
    <property type="nucleotide sequence ID" value="NZ_LR214373.1"/>
</dbReference>
<dbReference type="AlphaFoldDB" id="A0A563W2A5"/>
<dbReference type="EMBL" id="CAACVJ010000603">
    <property type="protein sequence ID" value="VEP17775.1"/>
    <property type="molecule type" value="Genomic_DNA"/>
</dbReference>
<dbReference type="Proteomes" id="UP000320055">
    <property type="component" value="Unassembled WGS sequence"/>
</dbReference>
<accession>A0A563W2A5</accession>
<gene>
    <name evidence="2" type="ORF">H1P_6410006</name>
</gene>
<evidence type="ECO:0000313" key="3">
    <source>
        <dbReference type="Proteomes" id="UP000320055"/>
    </source>
</evidence>
<proteinExistence type="predicted"/>
<reference evidence="2 3" key="1">
    <citation type="submission" date="2019-01" db="EMBL/GenBank/DDBJ databases">
        <authorList>
            <person name="Brito A."/>
        </authorList>
    </citation>
    <scope>NUCLEOTIDE SEQUENCE [LARGE SCALE GENOMIC DNA]</scope>
    <source>
        <strain evidence="2">1</strain>
    </source>
</reference>
<protein>
    <submittedName>
        <fullName evidence="2">Uncharacterized protein</fullName>
    </submittedName>
</protein>
<name>A0A563W2A5_9CYAN</name>
<keyword evidence="3" id="KW-1185">Reference proteome</keyword>
<evidence type="ECO:0000256" key="1">
    <source>
        <dbReference type="SAM" id="MobiDB-lite"/>
    </source>
</evidence>
<dbReference type="OrthoDB" id="582981at2"/>
<organism evidence="2 3">
    <name type="scientific">Hyella patelloides LEGE 07179</name>
    <dbReference type="NCBI Taxonomy" id="945734"/>
    <lineage>
        <taxon>Bacteria</taxon>
        <taxon>Bacillati</taxon>
        <taxon>Cyanobacteriota</taxon>
        <taxon>Cyanophyceae</taxon>
        <taxon>Pleurocapsales</taxon>
        <taxon>Hyellaceae</taxon>
        <taxon>Hyella</taxon>
    </lineage>
</organism>
<sequence length="139" mass="16082">MNKPKPNNALGDNPLASTNKGIFSKTANSEPLPQDNQERRIKKEESRIKNLENNQNIRFLNESEREKVNFRLPSELNDWLDDLIKTGKRKHGHKIPKEIWVQAALELMKELIVDCHEVTSIDELRAKLTSIVEQTNRNS</sequence>
<evidence type="ECO:0000313" key="2">
    <source>
        <dbReference type="EMBL" id="VEP17775.1"/>
    </source>
</evidence>
<feature type="compositionally biased region" description="Polar residues" evidence="1">
    <location>
        <begin position="15"/>
        <end position="35"/>
    </location>
</feature>